<reference evidence="1" key="2">
    <citation type="journal article" date="2015" name="Fish Shellfish Immunol.">
        <title>Early steps in the European eel (Anguilla anguilla)-Vibrio vulnificus interaction in the gills: Role of the RtxA13 toxin.</title>
        <authorList>
            <person name="Callol A."/>
            <person name="Pajuelo D."/>
            <person name="Ebbesson L."/>
            <person name="Teles M."/>
            <person name="MacKenzie S."/>
            <person name="Amaro C."/>
        </authorList>
    </citation>
    <scope>NUCLEOTIDE SEQUENCE</scope>
</reference>
<organism evidence="1">
    <name type="scientific">Anguilla anguilla</name>
    <name type="common">European freshwater eel</name>
    <name type="synonym">Muraena anguilla</name>
    <dbReference type="NCBI Taxonomy" id="7936"/>
    <lineage>
        <taxon>Eukaryota</taxon>
        <taxon>Metazoa</taxon>
        <taxon>Chordata</taxon>
        <taxon>Craniata</taxon>
        <taxon>Vertebrata</taxon>
        <taxon>Euteleostomi</taxon>
        <taxon>Actinopterygii</taxon>
        <taxon>Neopterygii</taxon>
        <taxon>Teleostei</taxon>
        <taxon>Anguilliformes</taxon>
        <taxon>Anguillidae</taxon>
        <taxon>Anguilla</taxon>
    </lineage>
</organism>
<name>A0A0E9WUU6_ANGAN</name>
<reference evidence="1" key="1">
    <citation type="submission" date="2014-11" db="EMBL/GenBank/DDBJ databases">
        <authorList>
            <person name="Amaro Gonzalez C."/>
        </authorList>
    </citation>
    <scope>NUCLEOTIDE SEQUENCE</scope>
</reference>
<accession>A0A0E9WUU6</accession>
<proteinExistence type="predicted"/>
<dbReference type="EMBL" id="GBXM01015267">
    <property type="protein sequence ID" value="JAH93310.1"/>
    <property type="molecule type" value="Transcribed_RNA"/>
</dbReference>
<evidence type="ECO:0000313" key="1">
    <source>
        <dbReference type="EMBL" id="JAH93310.1"/>
    </source>
</evidence>
<protein>
    <submittedName>
        <fullName evidence="1">Uncharacterized protein</fullName>
    </submittedName>
</protein>
<sequence>MLLKHPILFFSSSFSLSAAFLFLKIPGYFIQTKQTEQTCIKLQQQQDCLAVWDTVTLD</sequence>
<dbReference type="AlphaFoldDB" id="A0A0E9WUU6"/>